<feature type="transmembrane region" description="Helical" evidence="1">
    <location>
        <begin position="82"/>
        <end position="101"/>
    </location>
</feature>
<dbReference type="Pfam" id="PF06993">
    <property type="entry name" value="DUF1304"/>
    <property type="match status" value="1"/>
</dbReference>
<protein>
    <submittedName>
        <fullName evidence="2">DUF1304 domain-containing protein</fullName>
    </submittedName>
</protein>
<evidence type="ECO:0000313" key="2">
    <source>
        <dbReference type="EMBL" id="GAA2569493.1"/>
    </source>
</evidence>
<proteinExistence type="predicted"/>
<organism evidence="2 3">
    <name type="scientific">Microbacterium binotii</name>
    <dbReference type="NCBI Taxonomy" id="462710"/>
    <lineage>
        <taxon>Bacteria</taxon>
        <taxon>Bacillati</taxon>
        <taxon>Actinomycetota</taxon>
        <taxon>Actinomycetes</taxon>
        <taxon>Micrococcales</taxon>
        <taxon>Microbacteriaceae</taxon>
        <taxon>Microbacterium</taxon>
    </lineage>
</organism>
<keyword evidence="1" id="KW-0812">Transmembrane</keyword>
<evidence type="ECO:0000313" key="3">
    <source>
        <dbReference type="Proteomes" id="UP001500274"/>
    </source>
</evidence>
<sequence length="130" mass="13571">MLIVGLVFAGLAAVLHVYIFWMESFAWDRPRTRQTFGLGSDEQVQMTKPMAYNQGFYNLFLAITAFVGIVGVAAGATAVGAALVLAGTGSMLAAALVLLLSGRTKARAAITQGTLPLLAVVATTIGLLLQ</sequence>
<feature type="transmembrane region" description="Helical" evidence="1">
    <location>
        <begin position="108"/>
        <end position="129"/>
    </location>
</feature>
<reference evidence="2 3" key="1">
    <citation type="journal article" date="2019" name="Int. J. Syst. Evol. Microbiol.">
        <title>The Global Catalogue of Microorganisms (GCM) 10K type strain sequencing project: providing services to taxonomists for standard genome sequencing and annotation.</title>
        <authorList>
            <consortium name="The Broad Institute Genomics Platform"/>
            <consortium name="The Broad Institute Genome Sequencing Center for Infectious Disease"/>
            <person name="Wu L."/>
            <person name="Ma J."/>
        </authorList>
    </citation>
    <scope>NUCLEOTIDE SEQUENCE [LARGE SCALE GENOMIC DNA]</scope>
    <source>
        <strain evidence="2 3">JCM 16365</strain>
    </source>
</reference>
<gene>
    <name evidence="2" type="ORF">GCM10009862_05270</name>
</gene>
<evidence type="ECO:0000256" key="1">
    <source>
        <dbReference type="SAM" id="Phobius"/>
    </source>
</evidence>
<dbReference type="PANTHER" id="PTHR38446">
    <property type="entry name" value="BLL0914 PROTEIN"/>
    <property type="match status" value="1"/>
</dbReference>
<name>A0ABN3P8M8_9MICO</name>
<feature type="transmembrane region" description="Helical" evidence="1">
    <location>
        <begin position="6"/>
        <end position="27"/>
    </location>
</feature>
<comment type="caution">
    <text evidence="2">The sequence shown here is derived from an EMBL/GenBank/DDBJ whole genome shotgun (WGS) entry which is preliminary data.</text>
</comment>
<dbReference type="Proteomes" id="UP001500274">
    <property type="component" value="Unassembled WGS sequence"/>
</dbReference>
<dbReference type="InterPro" id="IPR009732">
    <property type="entry name" value="DUF1304"/>
</dbReference>
<feature type="transmembrane region" description="Helical" evidence="1">
    <location>
        <begin position="56"/>
        <end position="76"/>
    </location>
</feature>
<keyword evidence="3" id="KW-1185">Reference proteome</keyword>
<keyword evidence="1" id="KW-0472">Membrane</keyword>
<dbReference type="PANTHER" id="PTHR38446:SF1">
    <property type="entry name" value="BLL0914 PROTEIN"/>
    <property type="match status" value="1"/>
</dbReference>
<accession>A0ABN3P8M8</accession>
<dbReference type="RefSeq" id="WP_344226629.1">
    <property type="nucleotide sequence ID" value="NZ_BAAARI010000003.1"/>
</dbReference>
<keyword evidence="1" id="KW-1133">Transmembrane helix</keyword>
<dbReference type="EMBL" id="BAAARI010000003">
    <property type="protein sequence ID" value="GAA2569493.1"/>
    <property type="molecule type" value="Genomic_DNA"/>
</dbReference>